<dbReference type="GO" id="GO:0009451">
    <property type="term" value="P:RNA modification"/>
    <property type="evidence" value="ECO:0007669"/>
    <property type="project" value="InterPro"/>
</dbReference>
<gene>
    <name evidence="1" type="ORF">IFM89_016515</name>
</gene>
<protein>
    <submittedName>
        <fullName evidence="1">Uncharacterized protein</fullName>
    </submittedName>
</protein>
<dbReference type="EMBL" id="JADFTS010000002">
    <property type="protein sequence ID" value="KAF9621081.1"/>
    <property type="molecule type" value="Genomic_DNA"/>
</dbReference>
<name>A0A835INT0_9MAGN</name>
<dbReference type="Pfam" id="PF20431">
    <property type="entry name" value="E_motif"/>
    <property type="match status" value="1"/>
</dbReference>
<dbReference type="InterPro" id="IPR046960">
    <property type="entry name" value="PPR_At4g14850-like_plant"/>
</dbReference>
<dbReference type="PANTHER" id="PTHR47926">
    <property type="entry name" value="PENTATRICOPEPTIDE REPEAT-CONTAINING PROTEIN"/>
    <property type="match status" value="1"/>
</dbReference>
<reference evidence="1 2" key="1">
    <citation type="submission" date="2020-10" db="EMBL/GenBank/DDBJ databases">
        <title>The Coptis chinensis genome and diversification of protoberbering-type alkaloids.</title>
        <authorList>
            <person name="Wang B."/>
            <person name="Shu S."/>
            <person name="Song C."/>
            <person name="Liu Y."/>
        </authorList>
    </citation>
    <scope>NUCLEOTIDE SEQUENCE [LARGE SCALE GENOMIC DNA]</scope>
    <source>
        <strain evidence="1">HL-2020</strain>
        <tissue evidence="1">Leaf</tissue>
    </source>
</reference>
<accession>A0A835INT0</accession>
<dbReference type="AlphaFoldDB" id="A0A835INT0"/>
<evidence type="ECO:0000313" key="2">
    <source>
        <dbReference type="Proteomes" id="UP000631114"/>
    </source>
</evidence>
<dbReference type="InterPro" id="IPR046848">
    <property type="entry name" value="E_motif"/>
</dbReference>
<dbReference type="Proteomes" id="UP000631114">
    <property type="component" value="Unassembled WGS sequence"/>
</dbReference>
<dbReference type="GO" id="GO:0003723">
    <property type="term" value="F:RNA binding"/>
    <property type="evidence" value="ECO:0007669"/>
    <property type="project" value="InterPro"/>
</dbReference>
<comment type="caution">
    <text evidence="1">The sequence shown here is derived from an EMBL/GenBank/DDBJ whole genome shotgun (WGS) entry which is preliminary data.</text>
</comment>
<sequence length="109" mass="12090">MSRHSIDEPKLTSNRADLDLAEIDIKKALEIEPNNSEWSGGWYGQFENGASDDAYYVVLSNIYAALDRWEKAEKMRMVMAANGIQKEAGCSSIALANEFIAPHVSLRGP</sequence>
<keyword evidence="2" id="KW-1185">Reference proteome</keyword>
<evidence type="ECO:0000313" key="1">
    <source>
        <dbReference type="EMBL" id="KAF9621081.1"/>
    </source>
</evidence>
<proteinExistence type="predicted"/>
<organism evidence="1 2">
    <name type="scientific">Coptis chinensis</name>
    <dbReference type="NCBI Taxonomy" id="261450"/>
    <lineage>
        <taxon>Eukaryota</taxon>
        <taxon>Viridiplantae</taxon>
        <taxon>Streptophyta</taxon>
        <taxon>Embryophyta</taxon>
        <taxon>Tracheophyta</taxon>
        <taxon>Spermatophyta</taxon>
        <taxon>Magnoliopsida</taxon>
        <taxon>Ranunculales</taxon>
        <taxon>Ranunculaceae</taxon>
        <taxon>Coptidoideae</taxon>
        <taxon>Coptis</taxon>
    </lineage>
</organism>